<comment type="similarity">
    <text evidence="2">Belongs to the purine nucleoside phosphorylase YfiH/LACC1 family.</text>
</comment>
<dbReference type="CDD" id="cd16833">
    <property type="entry name" value="YfiH"/>
    <property type="match status" value="1"/>
</dbReference>
<dbReference type="Gene3D" id="3.60.140.10">
    <property type="entry name" value="CNF1/YfiH-like putative cysteine hydrolases"/>
    <property type="match status" value="1"/>
</dbReference>
<comment type="caution">
    <text evidence="10">The sequence shown here is derived from an EMBL/GenBank/DDBJ whole genome shotgun (WGS) entry which is preliminary data.</text>
</comment>
<dbReference type="Proteomes" id="UP000011770">
    <property type="component" value="Unassembled WGS sequence"/>
</dbReference>
<evidence type="ECO:0000256" key="8">
    <source>
        <dbReference type="ARBA" id="ARBA00048968"/>
    </source>
</evidence>
<comment type="catalytic activity">
    <reaction evidence="1">
        <text>inosine + phosphate = alpha-D-ribose 1-phosphate + hypoxanthine</text>
        <dbReference type="Rhea" id="RHEA:27646"/>
        <dbReference type="ChEBI" id="CHEBI:17368"/>
        <dbReference type="ChEBI" id="CHEBI:17596"/>
        <dbReference type="ChEBI" id="CHEBI:43474"/>
        <dbReference type="ChEBI" id="CHEBI:57720"/>
        <dbReference type="EC" id="2.4.2.1"/>
    </reaction>
    <physiologicalReaction direction="left-to-right" evidence="1">
        <dbReference type="Rhea" id="RHEA:27647"/>
    </physiologicalReaction>
</comment>
<organism evidence="10 11">
    <name type="scientific">Leptospira weilii serovar Topaz str. LT2116</name>
    <dbReference type="NCBI Taxonomy" id="1088540"/>
    <lineage>
        <taxon>Bacteria</taxon>
        <taxon>Pseudomonadati</taxon>
        <taxon>Spirochaetota</taxon>
        <taxon>Spirochaetia</taxon>
        <taxon>Leptospirales</taxon>
        <taxon>Leptospiraceae</taxon>
        <taxon>Leptospira</taxon>
    </lineage>
</organism>
<dbReference type="AlphaFoldDB" id="M3FU45"/>
<evidence type="ECO:0000313" key="11">
    <source>
        <dbReference type="Proteomes" id="UP000011770"/>
    </source>
</evidence>
<name>M3FU45_9LEPT</name>
<keyword evidence="3" id="KW-0808">Transferase</keyword>
<evidence type="ECO:0000256" key="6">
    <source>
        <dbReference type="ARBA" id="ARBA00022833"/>
    </source>
</evidence>
<comment type="catalytic activity">
    <reaction evidence="8">
        <text>adenosine + phosphate = alpha-D-ribose 1-phosphate + adenine</text>
        <dbReference type="Rhea" id="RHEA:27642"/>
        <dbReference type="ChEBI" id="CHEBI:16335"/>
        <dbReference type="ChEBI" id="CHEBI:16708"/>
        <dbReference type="ChEBI" id="CHEBI:43474"/>
        <dbReference type="ChEBI" id="CHEBI:57720"/>
        <dbReference type="EC" id="2.4.2.1"/>
    </reaction>
    <physiologicalReaction direction="left-to-right" evidence="8">
        <dbReference type="Rhea" id="RHEA:27643"/>
    </physiologicalReaction>
</comment>
<dbReference type="PANTHER" id="PTHR30616:SF2">
    <property type="entry name" value="PURINE NUCLEOSIDE PHOSPHORYLASE LACC1"/>
    <property type="match status" value="1"/>
</dbReference>
<protein>
    <submittedName>
        <fullName evidence="10">YfiH family protein</fullName>
    </submittedName>
</protein>
<gene>
    <name evidence="10" type="ORF">LEP1GSC188_4365</name>
</gene>
<accession>M3FU45</accession>
<evidence type="ECO:0000256" key="3">
    <source>
        <dbReference type="ARBA" id="ARBA00022679"/>
    </source>
</evidence>
<evidence type="ECO:0000256" key="9">
    <source>
        <dbReference type="ARBA" id="ARBA00049893"/>
    </source>
</evidence>
<sequence>MESMSLIQSFPLTSREKIKIFILGKKELPPVSMEPQIQKAEISKLTGISESSIYVLDQVHGDTVFDADEVDASMFLKGDAWIGETSDKVLCIKTADCMPLFFWSERSPKFVAIHSGWKGTLAGITEKALRLAFDESILTSGVLLGYLGPCASGSRYEVGEDVAYLFRKEFPDCLKQRGADKTLLDLESFLKFRLEKNGIQVLLRSDNICTMKADSDFFSHRKKDVGRNLNLIWKEG</sequence>
<dbReference type="GO" id="GO:0005507">
    <property type="term" value="F:copper ion binding"/>
    <property type="evidence" value="ECO:0007669"/>
    <property type="project" value="TreeGrafter"/>
</dbReference>
<dbReference type="InterPro" id="IPR011324">
    <property type="entry name" value="Cytotoxic_necrot_fac-like_cat"/>
</dbReference>
<dbReference type="PANTHER" id="PTHR30616">
    <property type="entry name" value="UNCHARACTERIZED PROTEIN YFIH"/>
    <property type="match status" value="1"/>
</dbReference>
<dbReference type="Pfam" id="PF02578">
    <property type="entry name" value="Cu-oxidase_4"/>
    <property type="match status" value="1"/>
</dbReference>
<comment type="catalytic activity">
    <reaction evidence="9">
        <text>S-methyl-5'-thioadenosine + phosphate = 5-(methylsulfanyl)-alpha-D-ribose 1-phosphate + adenine</text>
        <dbReference type="Rhea" id="RHEA:11852"/>
        <dbReference type="ChEBI" id="CHEBI:16708"/>
        <dbReference type="ChEBI" id="CHEBI:17509"/>
        <dbReference type="ChEBI" id="CHEBI:43474"/>
        <dbReference type="ChEBI" id="CHEBI:58533"/>
        <dbReference type="EC" id="2.4.2.28"/>
    </reaction>
    <physiologicalReaction direction="left-to-right" evidence="9">
        <dbReference type="Rhea" id="RHEA:11853"/>
    </physiologicalReaction>
</comment>
<dbReference type="EMBL" id="AHOR02000010">
    <property type="protein sequence ID" value="EMF83802.1"/>
    <property type="molecule type" value="Genomic_DNA"/>
</dbReference>
<keyword evidence="4" id="KW-0479">Metal-binding</keyword>
<dbReference type="SUPFAM" id="SSF64438">
    <property type="entry name" value="CNF1/YfiH-like putative cysteine hydrolases"/>
    <property type="match status" value="1"/>
</dbReference>
<dbReference type="InterPro" id="IPR003730">
    <property type="entry name" value="Cu_polyphenol_OxRdtase"/>
</dbReference>
<evidence type="ECO:0000313" key="10">
    <source>
        <dbReference type="EMBL" id="EMF83802.1"/>
    </source>
</evidence>
<comment type="catalytic activity">
    <reaction evidence="7">
        <text>adenosine + H2O + H(+) = inosine + NH4(+)</text>
        <dbReference type="Rhea" id="RHEA:24408"/>
        <dbReference type="ChEBI" id="CHEBI:15377"/>
        <dbReference type="ChEBI" id="CHEBI:15378"/>
        <dbReference type="ChEBI" id="CHEBI:16335"/>
        <dbReference type="ChEBI" id="CHEBI:17596"/>
        <dbReference type="ChEBI" id="CHEBI:28938"/>
        <dbReference type="EC" id="3.5.4.4"/>
    </reaction>
    <physiologicalReaction direction="left-to-right" evidence="7">
        <dbReference type="Rhea" id="RHEA:24409"/>
    </physiologicalReaction>
</comment>
<proteinExistence type="inferred from homology"/>
<dbReference type="GO" id="GO:0017061">
    <property type="term" value="F:S-methyl-5-thioadenosine phosphorylase activity"/>
    <property type="evidence" value="ECO:0007669"/>
    <property type="project" value="UniProtKB-EC"/>
</dbReference>
<evidence type="ECO:0000256" key="7">
    <source>
        <dbReference type="ARBA" id="ARBA00047989"/>
    </source>
</evidence>
<keyword evidence="6" id="KW-0862">Zinc</keyword>
<evidence type="ECO:0000256" key="1">
    <source>
        <dbReference type="ARBA" id="ARBA00000553"/>
    </source>
</evidence>
<dbReference type="GO" id="GO:0016787">
    <property type="term" value="F:hydrolase activity"/>
    <property type="evidence" value="ECO:0007669"/>
    <property type="project" value="UniProtKB-KW"/>
</dbReference>
<evidence type="ECO:0000256" key="5">
    <source>
        <dbReference type="ARBA" id="ARBA00022801"/>
    </source>
</evidence>
<keyword evidence="5" id="KW-0378">Hydrolase</keyword>
<reference evidence="10 11" key="1">
    <citation type="submission" date="2013-01" db="EMBL/GenBank/DDBJ databases">
        <authorList>
            <person name="Harkins D.M."/>
            <person name="Durkin A.S."/>
            <person name="Brinkac L.M."/>
            <person name="Haft D.H."/>
            <person name="Selengut J.D."/>
            <person name="Sanka R."/>
            <person name="DePew J."/>
            <person name="Purushe J."/>
            <person name="Tulsiani S.M."/>
            <person name="Graham G.C."/>
            <person name="Burns M.-A."/>
            <person name="Dohnt M.F."/>
            <person name="Smythe L.D."/>
            <person name="McKay D.B."/>
            <person name="Craig S.B."/>
            <person name="Vinetz J.M."/>
            <person name="Sutton G.G."/>
            <person name="Nierman W.C."/>
            <person name="Fouts D.E."/>
        </authorList>
    </citation>
    <scope>NUCLEOTIDE SEQUENCE [LARGE SCALE GENOMIC DNA]</scope>
    <source>
        <strain evidence="10 11">LT2116</strain>
    </source>
</reference>
<evidence type="ECO:0000256" key="4">
    <source>
        <dbReference type="ARBA" id="ARBA00022723"/>
    </source>
</evidence>
<dbReference type="InterPro" id="IPR038371">
    <property type="entry name" value="Cu_polyphenol_OxRdtase_sf"/>
</dbReference>
<evidence type="ECO:0000256" key="2">
    <source>
        <dbReference type="ARBA" id="ARBA00007353"/>
    </source>
</evidence>